<dbReference type="InterPro" id="IPR045192">
    <property type="entry name" value="AP180-like"/>
</dbReference>
<evidence type="ECO:0000256" key="3">
    <source>
        <dbReference type="ARBA" id="ARBA00004600"/>
    </source>
</evidence>
<sequence>MIQKAIGAVKDQMSIGIAKVSSNMAPDLEVAIVKSTSHEEDLVDEKYVWEILSLTSSSRGYVNECVCALSKLLGKTRDWILALKAVTLIHRVLNEGDLLFHEEILYATRRGARLLNLSDFRDEEHSSSWDHSVFVRAYSMYLDQRLELLLFDKKVNKSEGGSASSDVRFGGRDDFCSPPLRSYDYDYRNYGMIRRSRSYGDMSDVVD</sequence>
<dbReference type="PROSITE" id="PS50942">
    <property type="entry name" value="ENTH"/>
    <property type="match status" value="1"/>
</dbReference>
<evidence type="ECO:0000256" key="1">
    <source>
        <dbReference type="ARBA" id="ARBA00004132"/>
    </source>
</evidence>
<dbReference type="PANTHER" id="PTHR22951:SF13">
    <property type="entry name" value="ASSEMBLY PROTEIN, PUTATIVE, EXPRESSED-RELATED"/>
    <property type="match status" value="1"/>
</dbReference>
<comment type="caution">
    <text evidence="10">The sequence shown here is derived from an EMBL/GenBank/DDBJ whole genome shotgun (WGS) entry which is preliminary data.</text>
</comment>
<dbReference type="InterPro" id="IPR013809">
    <property type="entry name" value="ENTH"/>
</dbReference>
<keyword evidence="4" id="KW-0254">Endocytosis</keyword>
<comment type="subcellular location">
    <subcellularLocation>
        <location evidence="1">Cytoplasmic vesicle</location>
        <location evidence="1">Clathrin-coated vesicle</location>
    </subcellularLocation>
    <subcellularLocation>
        <location evidence="2">Golgi apparatus</location>
    </subcellularLocation>
    <subcellularLocation>
        <location evidence="3">Membrane</location>
        <location evidence="3">Clathrin-coated pit</location>
    </subcellularLocation>
</comment>
<keyword evidence="5" id="KW-0333">Golgi apparatus</keyword>
<evidence type="ECO:0000259" key="9">
    <source>
        <dbReference type="PROSITE" id="PS50942"/>
    </source>
</evidence>
<dbReference type="GO" id="GO:0005794">
    <property type="term" value="C:Golgi apparatus"/>
    <property type="evidence" value="ECO:0007669"/>
    <property type="project" value="UniProtKB-SubCell"/>
</dbReference>
<protein>
    <submittedName>
        <fullName evidence="10">ANTH domain-containing protein</fullName>
    </submittedName>
</protein>
<dbReference type="GO" id="GO:0030136">
    <property type="term" value="C:clathrin-coated vesicle"/>
    <property type="evidence" value="ECO:0007669"/>
    <property type="project" value="UniProtKB-SubCell"/>
</dbReference>
<dbReference type="PANTHER" id="PTHR22951">
    <property type="entry name" value="CLATHRIN ASSEMBLY PROTEIN"/>
    <property type="match status" value="1"/>
</dbReference>
<dbReference type="SMART" id="SM00273">
    <property type="entry name" value="ENTH"/>
    <property type="match status" value="1"/>
</dbReference>
<dbReference type="InParanoid" id="A0A1Q3CCB8"/>
<organism evidence="10 11">
    <name type="scientific">Cephalotus follicularis</name>
    <name type="common">Albany pitcher plant</name>
    <dbReference type="NCBI Taxonomy" id="3775"/>
    <lineage>
        <taxon>Eukaryota</taxon>
        <taxon>Viridiplantae</taxon>
        <taxon>Streptophyta</taxon>
        <taxon>Embryophyta</taxon>
        <taxon>Tracheophyta</taxon>
        <taxon>Spermatophyta</taxon>
        <taxon>Magnoliopsida</taxon>
        <taxon>eudicotyledons</taxon>
        <taxon>Gunneridae</taxon>
        <taxon>Pentapetalae</taxon>
        <taxon>rosids</taxon>
        <taxon>fabids</taxon>
        <taxon>Oxalidales</taxon>
        <taxon>Cephalotaceae</taxon>
        <taxon>Cephalotus</taxon>
    </lineage>
</organism>
<accession>A0A1Q3CCB8</accession>
<dbReference type="GO" id="GO:0032050">
    <property type="term" value="F:clathrin heavy chain binding"/>
    <property type="evidence" value="ECO:0007669"/>
    <property type="project" value="TreeGrafter"/>
</dbReference>
<dbReference type="GO" id="GO:0005545">
    <property type="term" value="F:1-phosphatidylinositol binding"/>
    <property type="evidence" value="ECO:0007669"/>
    <property type="project" value="TreeGrafter"/>
</dbReference>
<evidence type="ECO:0000313" key="11">
    <source>
        <dbReference type="Proteomes" id="UP000187406"/>
    </source>
</evidence>
<dbReference type="GO" id="GO:0072583">
    <property type="term" value="P:clathrin-dependent endocytosis"/>
    <property type="evidence" value="ECO:0007669"/>
    <property type="project" value="InterPro"/>
</dbReference>
<keyword evidence="11" id="KW-1185">Reference proteome</keyword>
<dbReference type="EMBL" id="BDDD01001680">
    <property type="protein sequence ID" value="GAV77762.1"/>
    <property type="molecule type" value="Genomic_DNA"/>
</dbReference>
<dbReference type="GO" id="GO:0005546">
    <property type="term" value="F:phosphatidylinositol-4,5-bisphosphate binding"/>
    <property type="evidence" value="ECO:0007669"/>
    <property type="project" value="TreeGrafter"/>
</dbReference>
<dbReference type="Proteomes" id="UP000187406">
    <property type="component" value="Unassembled WGS sequence"/>
</dbReference>
<dbReference type="GO" id="GO:0005905">
    <property type="term" value="C:clathrin-coated pit"/>
    <property type="evidence" value="ECO:0007669"/>
    <property type="project" value="UniProtKB-SubCell"/>
</dbReference>
<proteinExistence type="predicted"/>
<evidence type="ECO:0000256" key="4">
    <source>
        <dbReference type="ARBA" id="ARBA00022583"/>
    </source>
</evidence>
<dbReference type="STRING" id="3775.A0A1Q3CCB8"/>
<dbReference type="Gene3D" id="1.25.40.90">
    <property type="match status" value="1"/>
</dbReference>
<gene>
    <name evidence="10" type="ORF">CFOL_v3_21232</name>
</gene>
<evidence type="ECO:0000256" key="5">
    <source>
        <dbReference type="ARBA" id="ARBA00023034"/>
    </source>
</evidence>
<name>A0A1Q3CCB8_CEPFO</name>
<feature type="domain" description="ENTH" evidence="9">
    <location>
        <begin position="20"/>
        <end position="156"/>
    </location>
</feature>
<reference evidence="11" key="1">
    <citation type="submission" date="2016-04" db="EMBL/GenBank/DDBJ databases">
        <title>Cephalotus genome sequencing.</title>
        <authorList>
            <person name="Fukushima K."/>
            <person name="Hasebe M."/>
            <person name="Fang X."/>
        </authorList>
    </citation>
    <scope>NUCLEOTIDE SEQUENCE [LARGE SCALE GENOMIC DNA]</scope>
    <source>
        <strain evidence="11">cv. St1</strain>
    </source>
</reference>
<evidence type="ECO:0000256" key="6">
    <source>
        <dbReference type="ARBA" id="ARBA00023136"/>
    </source>
</evidence>
<dbReference type="FunFam" id="1.25.40.90:FF:000019">
    <property type="entry name" value="Clathrin coat assembly protein"/>
    <property type="match status" value="1"/>
</dbReference>
<dbReference type="Pfam" id="PF07651">
    <property type="entry name" value="ANTH"/>
    <property type="match status" value="1"/>
</dbReference>
<dbReference type="InterPro" id="IPR048050">
    <property type="entry name" value="ANTH_N_plant"/>
</dbReference>
<dbReference type="InterPro" id="IPR008942">
    <property type="entry name" value="ENTH_VHS"/>
</dbReference>
<evidence type="ECO:0000256" key="8">
    <source>
        <dbReference type="ARBA" id="ARBA00023329"/>
    </source>
</evidence>
<dbReference type="GO" id="GO:0006900">
    <property type="term" value="P:vesicle budding from membrane"/>
    <property type="evidence" value="ECO:0007669"/>
    <property type="project" value="TreeGrafter"/>
</dbReference>
<dbReference type="GO" id="GO:0000149">
    <property type="term" value="F:SNARE binding"/>
    <property type="evidence" value="ECO:0007669"/>
    <property type="project" value="TreeGrafter"/>
</dbReference>
<dbReference type="OrthoDB" id="44015at2759"/>
<keyword evidence="6" id="KW-0472">Membrane</keyword>
<evidence type="ECO:0000313" key="10">
    <source>
        <dbReference type="EMBL" id="GAV77762.1"/>
    </source>
</evidence>
<dbReference type="SUPFAM" id="SSF48464">
    <property type="entry name" value="ENTH/VHS domain"/>
    <property type="match status" value="1"/>
</dbReference>
<dbReference type="CDD" id="cd16987">
    <property type="entry name" value="ANTH_N_AP180_plant"/>
    <property type="match status" value="1"/>
</dbReference>
<keyword evidence="7" id="KW-0168">Coated pit</keyword>
<dbReference type="GO" id="GO:0048268">
    <property type="term" value="P:clathrin coat assembly"/>
    <property type="evidence" value="ECO:0007669"/>
    <property type="project" value="InterPro"/>
</dbReference>
<dbReference type="AlphaFoldDB" id="A0A1Q3CCB8"/>
<evidence type="ECO:0000256" key="2">
    <source>
        <dbReference type="ARBA" id="ARBA00004555"/>
    </source>
</evidence>
<keyword evidence="8" id="KW-0968">Cytoplasmic vesicle</keyword>
<evidence type="ECO:0000256" key="7">
    <source>
        <dbReference type="ARBA" id="ARBA00023176"/>
    </source>
</evidence>
<dbReference type="InterPro" id="IPR011417">
    <property type="entry name" value="ANTH_dom"/>
</dbReference>